<dbReference type="PANTHER" id="PTHR10183:SF433">
    <property type="entry name" value="CALPAIN-A-RELATED"/>
    <property type="match status" value="1"/>
</dbReference>
<dbReference type="SUPFAM" id="SSF49758">
    <property type="entry name" value="Calpain large subunit, middle domain (domain III)"/>
    <property type="match status" value="1"/>
</dbReference>
<evidence type="ECO:0000313" key="13">
    <source>
        <dbReference type="EnsemblMetazoa" id="Aqu2.1.26016_001"/>
    </source>
</evidence>
<dbReference type="SUPFAM" id="SSF54001">
    <property type="entry name" value="Cysteine proteinases"/>
    <property type="match status" value="1"/>
</dbReference>
<keyword evidence="2 9" id="KW-0645">Protease</keyword>
<dbReference type="SMART" id="SM00230">
    <property type="entry name" value="CysPc"/>
    <property type="match status" value="1"/>
</dbReference>
<dbReference type="PROSITE" id="PS00018">
    <property type="entry name" value="EF_HAND_1"/>
    <property type="match status" value="1"/>
</dbReference>
<dbReference type="InterPro" id="IPR022682">
    <property type="entry name" value="Calpain_domain_III"/>
</dbReference>
<dbReference type="InterPro" id="IPR038765">
    <property type="entry name" value="Papain-like_cys_pep_sf"/>
</dbReference>
<protein>
    <recommendedName>
        <fullName evidence="15">Calpain-3</fullName>
    </recommendedName>
</protein>
<dbReference type="GO" id="GO:0005737">
    <property type="term" value="C:cytoplasm"/>
    <property type="evidence" value="ECO:0007669"/>
    <property type="project" value="TreeGrafter"/>
</dbReference>
<dbReference type="KEGG" id="aqu:100632502"/>
<dbReference type="InterPro" id="IPR022683">
    <property type="entry name" value="Calpain_III"/>
</dbReference>
<dbReference type="FunCoup" id="A0A1X7UEV1">
    <property type="interactions" value="580"/>
</dbReference>
<dbReference type="InterPro" id="IPR011992">
    <property type="entry name" value="EF-hand-dom_pair"/>
</dbReference>
<dbReference type="PROSITE" id="PS50222">
    <property type="entry name" value="EF_HAND_2"/>
    <property type="match status" value="1"/>
</dbReference>
<evidence type="ECO:0000256" key="3">
    <source>
        <dbReference type="ARBA" id="ARBA00022723"/>
    </source>
</evidence>
<dbReference type="GO" id="GO:0006508">
    <property type="term" value="P:proteolysis"/>
    <property type="evidence" value="ECO:0007669"/>
    <property type="project" value="UniProtKB-KW"/>
</dbReference>
<dbReference type="InterPro" id="IPR036213">
    <property type="entry name" value="Calpain_III_sf"/>
</dbReference>
<dbReference type="AlphaFoldDB" id="A0A1X7UEV1"/>
<dbReference type="InterPro" id="IPR002048">
    <property type="entry name" value="EF_hand_dom"/>
</dbReference>
<dbReference type="Pfam" id="PF00648">
    <property type="entry name" value="Peptidase_C2"/>
    <property type="match status" value="1"/>
</dbReference>
<feature type="active site" evidence="8 9">
    <location>
        <position position="260"/>
    </location>
</feature>
<keyword evidence="4" id="KW-0677">Repeat</keyword>
<evidence type="ECO:0000256" key="1">
    <source>
        <dbReference type="ARBA" id="ARBA00007623"/>
    </source>
</evidence>
<reference evidence="14" key="1">
    <citation type="journal article" date="2010" name="Nature">
        <title>The Amphimedon queenslandica genome and the evolution of animal complexity.</title>
        <authorList>
            <person name="Srivastava M."/>
            <person name="Simakov O."/>
            <person name="Chapman J."/>
            <person name="Fahey B."/>
            <person name="Gauthier M.E."/>
            <person name="Mitros T."/>
            <person name="Richards G.S."/>
            <person name="Conaco C."/>
            <person name="Dacre M."/>
            <person name="Hellsten U."/>
            <person name="Larroux C."/>
            <person name="Putnam N.H."/>
            <person name="Stanke M."/>
            <person name="Adamska M."/>
            <person name="Darling A."/>
            <person name="Degnan S.M."/>
            <person name="Oakley T.H."/>
            <person name="Plachetzki D.C."/>
            <person name="Zhai Y."/>
            <person name="Adamski M."/>
            <person name="Calcino A."/>
            <person name="Cummins S.F."/>
            <person name="Goodstein D.M."/>
            <person name="Harris C."/>
            <person name="Jackson D.J."/>
            <person name="Leys S.P."/>
            <person name="Shu S."/>
            <person name="Woodcroft B.J."/>
            <person name="Vervoort M."/>
            <person name="Kosik K.S."/>
            <person name="Manning G."/>
            <person name="Degnan B.M."/>
            <person name="Rokhsar D.S."/>
        </authorList>
    </citation>
    <scope>NUCLEOTIDE SEQUENCE [LARGE SCALE GENOMIC DNA]</scope>
</reference>
<evidence type="ECO:0000259" key="11">
    <source>
        <dbReference type="PROSITE" id="PS50203"/>
    </source>
</evidence>
<dbReference type="PANTHER" id="PTHR10183">
    <property type="entry name" value="CALPAIN"/>
    <property type="match status" value="1"/>
</dbReference>
<evidence type="ECO:0000256" key="6">
    <source>
        <dbReference type="ARBA" id="ARBA00022807"/>
    </source>
</evidence>
<dbReference type="CDD" id="cd00214">
    <property type="entry name" value="Calpain_III"/>
    <property type="match status" value="1"/>
</dbReference>
<dbReference type="InterPro" id="IPR001300">
    <property type="entry name" value="Peptidase_C2_calpain_cat"/>
</dbReference>
<dbReference type="InterPro" id="IPR033883">
    <property type="entry name" value="C2_III"/>
</dbReference>
<name>A0A1X7UEV1_AMPQE</name>
<keyword evidence="7" id="KW-0106">Calcium</keyword>
<dbReference type="EnsemblMetazoa" id="Aqu2.1.26016_001">
    <property type="protein sequence ID" value="Aqu2.1.26016_001"/>
    <property type="gene ID" value="Aqu2.1.26016"/>
</dbReference>
<feature type="active site" evidence="8 9">
    <location>
        <position position="284"/>
    </location>
</feature>
<dbReference type="FunFam" id="2.60.120.380:FF:000001">
    <property type="entry name" value="Calpain-1 catalytic subunit"/>
    <property type="match status" value="1"/>
</dbReference>
<dbReference type="InterPro" id="IPR022684">
    <property type="entry name" value="Calpain_cysteine_protease"/>
</dbReference>
<evidence type="ECO:0000256" key="10">
    <source>
        <dbReference type="SAM" id="MobiDB-lite"/>
    </source>
</evidence>
<dbReference type="SMART" id="SM00720">
    <property type="entry name" value="calpain_III"/>
    <property type="match status" value="1"/>
</dbReference>
<dbReference type="Pfam" id="PF13202">
    <property type="entry name" value="EF-hand_5"/>
    <property type="match status" value="2"/>
</dbReference>
<dbReference type="EnsemblMetazoa" id="XM_003388205.3">
    <property type="protein sequence ID" value="XP_003388253.1"/>
    <property type="gene ID" value="LOC100632502"/>
</dbReference>
<evidence type="ECO:0000313" key="14">
    <source>
        <dbReference type="Proteomes" id="UP000007879"/>
    </source>
</evidence>
<dbReference type="PRINTS" id="PR00704">
    <property type="entry name" value="CALPAIN"/>
</dbReference>
<dbReference type="OMA" id="NSTEWST"/>
<dbReference type="SUPFAM" id="SSF47473">
    <property type="entry name" value="EF-hand"/>
    <property type="match status" value="1"/>
</dbReference>
<dbReference type="Gene3D" id="1.10.238.10">
    <property type="entry name" value="EF-hand"/>
    <property type="match status" value="1"/>
</dbReference>
<dbReference type="Proteomes" id="UP000007879">
    <property type="component" value="Unassembled WGS sequence"/>
</dbReference>
<evidence type="ECO:0000256" key="5">
    <source>
        <dbReference type="ARBA" id="ARBA00022801"/>
    </source>
</evidence>
<evidence type="ECO:0000256" key="4">
    <source>
        <dbReference type="ARBA" id="ARBA00022737"/>
    </source>
</evidence>
<dbReference type="OrthoDB" id="424753at2759"/>
<dbReference type="InterPro" id="IPR000169">
    <property type="entry name" value="Pept_cys_AS"/>
</dbReference>
<dbReference type="eggNOG" id="KOG0045">
    <property type="taxonomic scope" value="Eukaryota"/>
</dbReference>
<keyword evidence="3" id="KW-0479">Metal-binding</keyword>
<comment type="similarity">
    <text evidence="1">Belongs to the peptidase C2 family.</text>
</comment>
<dbReference type="PROSITE" id="PS00303">
    <property type="entry name" value="S100_CABP"/>
    <property type="match status" value="1"/>
</dbReference>
<evidence type="ECO:0000256" key="7">
    <source>
        <dbReference type="ARBA" id="ARBA00022837"/>
    </source>
</evidence>
<dbReference type="InterPro" id="IPR001751">
    <property type="entry name" value="S100/CaBP7/8-like_CS"/>
</dbReference>
<evidence type="ECO:0000256" key="9">
    <source>
        <dbReference type="PROSITE-ProRule" id="PRU00239"/>
    </source>
</evidence>
<dbReference type="GO" id="GO:0004198">
    <property type="term" value="F:calcium-dependent cysteine-type endopeptidase activity"/>
    <property type="evidence" value="ECO:0007669"/>
    <property type="project" value="InterPro"/>
</dbReference>
<dbReference type="InParanoid" id="A0A1X7UEV1"/>
<sequence length="685" mass="77535">MADQSVQMKISIPGKAPEEGQGTSDLGTRVPAQDYEKLRRDCIRRGKLFEDPYFPASDQSLFYSQKFPVKVEWKRPKEIVSDPQMFTGGSSRFDVVQGMLGDCWLVAAIASLTQDKKLINKVIPQNQGWGKGYAGIFRFHFWHFGEWIDIVIDDRLPTYNGKLIFIHSTDENEFWSALLEKAYAKLYGGFEALKGGKTSEALTDFTGGVVETYDLKKCDATLFDTITRNATRSCLMSCSIKIEGRDEVEAKLDSGLIKGHAYSVTGAKTLNMKGKVIKLLRIRNPWGQKEWNGDWSDNSPSWNQISADKRKEILEGESAKEDGEFYMSYEDFLKHFTDFEVCSVTVSEMQEDEKIKSWNSIIINGEWSTVKGTAGGCRNYPTFVKNPQYIVNLTEDSDGDGKCSVLIALMQKHRRKQKKMGVQDLCIGFSIYKSPGDGSLLTKQYVDYNYSTGTSGSFTNAREVMKRFDLDPGKYVIVPCSFKPGEEGDFLLRVFTESYSEEQSADQEDKPATDADPRIAKIRGLFTRIAGDDEEVDSEELQDLLTATMSKDLSSSVFGIDACRSMIAMLDVNKNGTLNFEEFQTLLETIAKWKQMFYKFDRDRSGTLEKPEVTAAIRSLGYNISGEGMNVLFNRFARKRKYMLIDDFSACLSRVKIMTDTFNRKSKNGSIQLNLDEYYKITLDA</sequence>
<evidence type="ECO:0008006" key="15">
    <source>
        <dbReference type="Google" id="ProtNLM"/>
    </source>
</evidence>
<organism evidence="13">
    <name type="scientific">Amphimedon queenslandica</name>
    <name type="common">Sponge</name>
    <dbReference type="NCBI Taxonomy" id="400682"/>
    <lineage>
        <taxon>Eukaryota</taxon>
        <taxon>Metazoa</taxon>
        <taxon>Porifera</taxon>
        <taxon>Demospongiae</taxon>
        <taxon>Heteroscleromorpha</taxon>
        <taxon>Haplosclerida</taxon>
        <taxon>Niphatidae</taxon>
        <taxon>Amphimedon</taxon>
    </lineage>
</organism>
<dbReference type="Gene3D" id="3.90.70.10">
    <property type="entry name" value="Cysteine proteinases"/>
    <property type="match status" value="1"/>
</dbReference>
<accession>A0A1X7UEV1</accession>
<feature type="domain" description="EF-hand" evidence="12">
    <location>
        <begin position="588"/>
        <end position="623"/>
    </location>
</feature>
<dbReference type="SMART" id="SM00054">
    <property type="entry name" value="EFh"/>
    <property type="match status" value="2"/>
</dbReference>
<gene>
    <name evidence="13" type="primary">100632502</name>
</gene>
<dbReference type="STRING" id="400682.A0A1X7UEV1"/>
<evidence type="ECO:0000256" key="8">
    <source>
        <dbReference type="PIRSR" id="PIRSR622684-1"/>
    </source>
</evidence>
<dbReference type="PROSITE" id="PS00139">
    <property type="entry name" value="THIOL_PROTEASE_CYS"/>
    <property type="match status" value="1"/>
</dbReference>
<dbReference type="PROSITE" id="PS50203">
    <property type="entry name" value="CALPAIN_CAT"/>
    <property type="match status" value="1"/>
</dbReference>
<keyword evidence="5 9" id="KW-0378">Hydrolase</keyword>
<keyword evidence="6 9" id="KW-0788">Thiol protease</keyword>
<feature type="domain" description="Calpain catalytic" evidence="11">
    <location>
        <begin position="48"/>
        <end position="345"/>
    </location>
</feature>
<dbReference type="GO" id="GO:0005509">
    <property type="term" value="F:calcium ion binding"/>
    <property type="evidence" value="ECO:0007669"/>
    <property type="project" value="InterPro"/>
</dbReference>
<reference evidence="13" key="2">
    <citation type="submission" date="2017-05" db="UniProtKB">
        <authorList>
            <consortium name="EnsemblMetazoa"/>
        </authorList>
    </citation>
    <scope>IDENTIFICATION</scope>
</reference>
<proteinExistence type="inferred from homology"/>
<dbReference type="InterPro" id="IPR018247">
    <property type="entry name" value="EF_Hand_1_Ca_BS"/>
</dbReference>
<evidence type="ECO:0000256" key="2">
    <source>
        <dbReference type="ARBA" id="ARBA00022670"/>
    </source>
</evidence>
<feature type="active site" evidence="8 9">
    <location>
        <position position="103"/>
    </location>
</feature>
<dbReference type="CDD" id="cd00044">
    <property type="entry name" value="CysPc"/>
    <property type="match status" value="1"/>
</dbReference>
<dbReference type="FunFam" id="3.90.70.10:FF:000001">
    <property type="entry name" value="Calpain-1 catalytic subunit"/>
    <property type="match status" value="1"/>
</dbReference>
<feature type="region of interest" description="Disordered" evidence="10">
    <location>
        <begin position="1"/>
        <end position="29"/>
    </location>
</feature>
<dbReference type="Pfam" id="PF01067">
    <property type="entry name" value="Calpain_III"/>
    <property type="match status" value="1"/>
</dbReference>
<keyword evidence="14" id="KW-1185">Reference proteome</keyword>
<evidence type="ECO:0000259" key="12">
    <source>
        <dbReference type="PROSITE" id="PS50222"/>
    </source>
</evidence>
<dbReference type="Gene3D" id="2.60.120.380">
    <property type="match status" value="1"/>
</dbReference>